<dbReference type="RefSeq" id="WP_264459934.1">
    <property type="nucleotide sequence ID" value="NZ_CP109873.2"/>
</dbReference>
<feature type="compositionally biased region" description="Basic residues" evidence="1">
    <location>
        <begin position="44"/>
        <end position="54"/>
    </location>
</feature>
<gene>
    <name evidence="2" type="ORF">OK229_28805</name>
</gene>
<keyword evidence="2" id="KW-0614">Plasmid</keyword>
<dbReference type="EMBL" id="CP109873">
    <property type="protein sequence ID" value="UYW72035.1"/>
    <property type="molecule type" value="Genomic_DNA"/>
</dbReference>
<feature type="region of interest" description="Disordered" evidence="1">
    <location>
        <begin position="1"/>
        <end position="24"/>
    </location>
</feature>
<feature type="region of interest" description="Disordered" evidence="1">
    <location>
        <begin position="37"/>
        <end position="62"/>
    </location>
</feature>
<evidence type="ECO:0000313" key="2">
    <source>
        <dbReference type="EMBL" id="UYW72035.1"/>
    </source>
</evidence>
<accession>A0AAE9TDR7</accession>
<evidence type="ECO:0000256" key="1">
    <source>
        <dbReference type="SAM" id="MobiDB-lite"/>
    </source>
</evidence>
<organism evidence="2 3">
    <name type="scientific">Bacillus cereus</name>
    <dbReference type="NCBI Taxonomy" id="1396"/>
    <lineage>
        <taxon>Bacteria</taxon>
        <taxon>Bacillati</taxon>
        <taxon>Bacillota</taxon>
        <taxon>Bacilli</taxon>
        <taxon>Bacillales</taxon>
        <taxon>Bacillaceae</taxon>
        <taxon>Bacillus</taxon>
        <taxon>Bacillus cereus group</taxon>
    </lineage>
</organism>
<dbReference type="Proteomes" id="UP001163707">
    <property type="component" value="Plasmid p1"/>
</dbReference>
<geneLocation type="plasmid" evidence="2 3">
    <name>p1</name>
</geneLocation>
<sequence length="62" mass="7380">MDTGELIQAIVEKPSYKEGPRKKRKLTEEMINKIKLNLEENHQKKQRGLRKQLKKSSDIHEH</sequence>
<protein>
    <submittedName>
        <fullName evidence="2">Uncharacterized protein</fullName>
    </submittedName>
</protein>
<proteinExistence type="predicted"/>
<name>A0AAE9TDR7_BACCE</name>
<reference evidence="2" key="1">
    <citation type="submission" date="2023-02" db="EMBL/GenBank/DDBJ databases">
        <title>Complete Genome Sequence of Bacillus cereus sensu lato isolate BC38B from pepper closely related to the Bacillus anthracis clade.</title>
        <authorList>
            <person name="Abdelli M."/>
            <person name="Cerar Kisek T."/>
            <person name="Falaise C."/>
            <person name="Cumont A."/>
            <person name="Giraud M."/>
            <person name="Chatoux J."/>
            <person name="Rogee S."/>
            <person name="Dadvisard M."/>
            <person name="Larigauderie G."/>
            <person name="Raynaud F."/>
            <person name="Godic Torkar K."/>
            <person name="Ramisse V."/>
        </authorList>
    </citation>
    <scope>NUCLEOTIDE SEQUENCE</scope>
    <source>
        <strain evidence="2">BC38B</strain>
        <plasmid evidence="2">p1</plasmid>
    </source>
</reference>
<evidence type="ECO:0000313" key="3">
    <source>
        <dbReference type="Proteomes" id="UP001163707"/>
    </source>
</evidence>
<dbReference type="AlphaFoldDB" id="A0AAE9TDR7"/>